<protein>
    <recommendedName>
        <fullName evidence="3">hydroxymethylglutaryl-CoA lyase</fullName>
        <ecNumber evidence="3">4.1.3.4</ecNumber>
    </recommendedName>
</protein>
<dbReference type="CDD" id="cd07938">
    <property type="entry name" value="DRE_TIM_HMGL"/>
    <property type="match status" value="1"/>
</dbReference>
<dbReference type="Pfam" id="PF00682">
    <property type="entry name" value="HMGL-like"/>
    <property type="match status" value="1"/>
</dbReference>
<accession>A0A7S3AL43</accession>
<dbReference type="SUPFAM" id="SSF51569">
    <property type="entry name" value="Aldolase"/>
    <property type="match status" value="1"/>
</dbReference>
<dbReference type="PROSITE" id="PS50991">
    <property type="entry name" value="PYR_CT"/>
    <property type="match status" value="1"/>
</dbReference>
<organism evidence="8">
    <name type="scientific">Haptolina ericina</name>
    <dbReference type="NCBI Taxonomy" id="156174"/>
    <lineage>
        <taxon>Eukaryota</taxon>
        <taxon>Haptista</taxon>
        <taxon>Haptophyta</taxon>
        <taxon>Prymnesiophyceae</taxon>
        <taxon>Prymnesiales</taxon>
        <taxon>Prymnesiaceae</taxon>
        <taxon>Haptolina</taxon>
    </lineage>
</organism>
<evidence type="ECO:0000256" key="5">
    <source>
        <dbReference type="ARBA" id="ARBA00023239"/>
    </source>
</evidence>
<feature type="domain" description="Pyruvate carboxyltransferase" evidence="7">
    <location>
        <begin position="13"/>
        <end position="281"/>
    </location>
</feature>
<dbReference type="GO" id="GO:0046872">
    <property type="term" value="F:metal ion binding"/>
    <property type="evidence" value="ECO:0007669"/>
    <property type="project" value="UniProtKB-KW"/>
</dbReference>
<evidence type="ECO:0000256" key="3">
    <source>
        <dbReference type="ARBA" id="ARBA00012910"/>
    </source>
</evidence>
<dbReference type="GO" id="GO:0046951">
    <property type="term" value="P:ketone body biosynthetic process"/>
    <property type="evidence" value="ECO:0007669"/>
    <property type="project" value="TreeGrafter"/>
</dbReference>
<comment type="pathway">
    <text evidence="1">Metabolic intermediate metabolism; (S)-3-hydroxy-3-methylglutaryl-CoA degradation; acetoacetate from (S)-3-hydroxy-3-methylglutaryl-CoA: step 1/1.</text>
</comment>
<comment type="similarity">
    <text evidence="2">Belongs to the HMG-CoA lyase family.</text>
</comment>
<reference evidence="8" key="1">
    <citation type="submission" date="2021-01" db="EMBL/GenBank/DDBJ databases">
        <authorList>
            <person name="Corre E."/>
            <person name="Pelletier E."/>
            <person name="Niang G."/>
            <person name="Scheremetjew M."/>
            <person name="Finn R."/>
            <person name="Kale V."/>
            <person name="Holt S."/>
            <person name="Cochrane G."/>
            <person name="Meng A."/>
            <person name="Brown T."/>
            <person name="Cohen L."/>
        </authorList>
    </citation>
    <scope>NUCLEOTIDE SEQUENCE</scope>
    <source>
        <strain evidence="8">CCMP281</strain>
    </source>
</reference>
<dbReference type="InterPro" id="IPR000891">
    <property type="entry name" value="PYR_CT"/>
</dbReference>
<dbReference type="AlphaFoldDB" id="A0A7S3AL43"/>
<evidence type="ECO:0000256" key="6">
    <source>
        <dbReference type="ARBA" id="ARBA00049877"/>
    </source>
</evidence>
<dbReference type="InterPro" id="IPR013785">
    <property type="entry name" value="Aldolase_TIM"/>
</dbReference>
<dbReference type="UniPathway" id="UPA00896">
    <property type="reaction ID" value="UER00863"/>
</dbReference>
<dbReference type="Gene3D" id="3.20.20.70">
    <property type="entry name" value="Aldolase class I"/>
    <property type="match status" value="1"/>
</dbReference>
<keyword evidence="4" id="KW-0479">Metal-binding</keyword>
<dbReference type="NCBIfam" id="NF004283">
    <property type="entry name" value="PRK05692.1"/>
    <property type="match status" value="1"/>
</dbReference>
<proteinExistence type="inferred from homology"/>
<dbReference type="GO" id="GO:0006552">
    <property type="term" value="P:L-leucine catabolic process"/>
    <property type="evidence" value="ECO:0007669"/>
    <property type="project" value="TreeGrafter"/>
</dbReference>
<sequence length="309" mass="32048">MPTGGFYQGLPDVRIYELGPRDGLQNESVIVDAPTKIQLVDLLSATGVAAIETTSFVHPKWVPQMADNVEVLTGISGKVGVDYPVLVPNLKGFEKAIAAGARSVAVIGIPSETFSQKNLNCTVEQGLERTIEVVNASVAAGVPCRGYVSCSLGCPFEGPMEASVVARHAAKLYEAGCYEIAIADTIGCGTPGDMERLLRQLTPSIPASHLAVHCHDTYGQALANILCALQHGVCTVDSSVAGLGGCPFAGPAASGNVATEDVVYMLNGLGVRTGVDFDLVVEAGEFIVQVLGRTSASRAAVASMKRGCA</sequence>
<dbReference type="FunFam" id="3.20.20.70:FF:000201">
    <property type="entry name" value="Hydroxymethylglutaryl-CoA lyase"/>
    <property type="match status" value="1"/>
</dbReference>
<dbReference type="InterPro" id="IPR043594">
    <property type="entry name" value="HMGL"/>
</dbReference>
<dbReference type="PANTHER" id="PTHR42738">
    <property type="entry name" value="HYDROXYMETHYLGLUTARYL-COA LYASE"/>
    <property type="match status" value="1"/>
</dbReference>
<keyword evidence="5" id="KW-0456">Lyase</keyword>
<dbReference type="EC" id="4.1.3.4" evidence="3"/>
<dbReference type="PANTHER" id="PTHR42738:SF7">
    <property type="entry name" value="HYDROXYMETHYLGLUTARYL-COA LYASE"/>
    <property type="match status" value="1"/>
</dbReference>
<comment type="catalytic activity">
    <reaction evidence="6">
        <text>(3S)-3-hydroxy-3-methylglutaryl-CoA = acetoacetate + acetyl-CoA</text>
        <dbReference type="Rhea" id="RHEA:24404"/>
        <dbReference type="ChEBI" id="CHEBI:13705"/>
        <dbReference type="ChEBI" id="CHEBI:43074"/>
        <dbReference type="ChEBI" id="CHEBI:57288"/>
        <dbReference type="EC" id="4.1.3.4"/>
    </reaction>
</comment>
<evidence type="ECO:0000256" key="1">
    <source>
        <dbReference type="ARBA" id="ARBA00005143"/>
    </source>
</evidence>
<name>A0A7S3AL43_9EUKA</name>
<evidence type="ECO:0000256" key="2">
    <source>
        <dbReference type="ARBA" id="ARBA00009405"/>
    </source>
</evidence>
<evidence type="ECO:0000256" key="4">
    <source>
        <dbReference type="ARBA" id="ARBA00022723"/>
    </source>
</evidence>
<evidence type="ECO:0000313" key="8">
    <source>
        <dbReference type="EMBL" id="CAE0108060.1"/>
    </source>
</evidence>
<evidence type="ECO:0000259" key="7">
    <source>
        <dbReference type="PROSITE" id="PS50991"/>
    </source>
</evidence>
<dbReference type="EMBL" id="HBHX01015575">
    <property type="protein sequence ID" value="CAE0108060.1"/>
    <property type="molecule type" value="Transcribed_RNA"/>
</dbReference>
<dbReference type="GO" id="GO:0004419">
    <property type="term" value="F:hydroxymethylglutaryl-CoA lyase activity"/>
    <property type="evidence" value="ECO:0007669"/>
    <property type="project" value="UniProtKB-EC"/>
</dbReference>
<gene>
    <name evidence="8" type="ORF">HERI1096_LOCUS8720</name>
</gene>